<dbReference type="GO" id="GO:0008270">
    <property type="term" value="F:zinc ion binding"/>
    <property type="evidence" value="ECO:0007669"/>
    <property type="project" value="UniProtKB-KW"/>
</dbReference>
<organism evidence="6">
    <name type="scientific">Medicago truncatula</name>
    <name type="common">Barrel medic</name>
    <name type="synonym">Medicago tribuloides</name>
    <dbReference type="NCBI Taxonomy" id="3880"/>
    <lineage>
        <taxon>Eukaryota</taxon>
        <taxon>Viridiplantae</taxon>
        <taxon>Streptophyta</taxon>
        <taxon>Embryophyta</taxon>
        <taxon>Tracheophyta</taxon>
        <taxon>Spermatophyta</taxon>
        <taxon>Magnoliopsida</taxon>
        <taxon>eudicotyledons</taxon>
        <taxon>Gunneridae</taxon>
        <taxon>Pentapetalae</taxon>
        <taxon>rosids</taxon>
        <taxon>fabids</taxon>
        <taxon>Fabales</taxon>
        <taxon>Fabaceae</taxon>
        <taxon>Papilionoideae</taxon>
        <taxon>50 kb inversion clade</taxon>
        <taxon>NPAAA clade</taxon>
        <taxon>Hologalegina</taxon>
        <taxon>IRL clade</taxon>
        <taxon>Trifolieae</taxon>
        <taxon>Medicago</taxon>
    </lineage>
</organism>
<comment type="subcellular location">
    <subcellularLocation>
        <location evidence="1">Nucleus</location>
    </subcellularLocation>
</comment>
<dbReference type="PANTHER" id="PTHR46481:SF10">
    <property type="entry name" value="ZINC FINGER BED DOMAIN-CONTAINING PROTEIN 39"/>
    <property type="match status" value="1"/>
</dbReference>
<dbReference type="AlphaFoldDB" id="A0A396GPE2"/>
<proteinExistence type="predicted"/>
<dbReference type="GO" id="GO:0005634">
    <property type="term" value="C:nucleus"/>
    <property type="evidence" value="ECO:0007669"/>
    <property type="project" value="UniProtKB-SubCell"/>
</dbReference>
<comment type="caution">
    <text evidence="6">The sequence shown here is derived from an EMBL/GenBank/DDBJ whole genome shotgun (WGS) entry which is preliminary data.</text>
</comment>
<evidence type="ECO:0000256" key="2">
    <source>
        <dbReference type="ARBA" id="ARBA00022723"/>
    </source>
</evidence>
<sequence length="326" mass="37428">MSPPSIYGDSPSSISHAQAFEAMSLEQLETGDEVDQFDSRFLPICASMILSNDFPFEFFEREGMRNFMKVLNPNIVLPPVDVIEAYVSDLYMKEKLKLKQELATIPNRISLTFDLWESNTAETYICLTAHFVDADWKLNSKVLNFCVVLPTVAEMCERMVEFLSDWGIEKKIFSLNLEDSFKDNILQEQLKSHLGLENGLLCDGEFFHRHCSARVLKLIVEEGLKLVSGDVSKIRESILFVRDSKSRRKKFKECVEKVGGIDSSVRLHMDMSMTVNSTYLMLDSALKYQHVFESFHLYDGDYVSCPSAKEWKRFVHSCCLFVKLPT</sequence>
<keyword evidence="3" id="KW-0863">Zinc-finger</keyword>
<evidence type="ECO:0000256" key="5">
    <source>
        <dbReference type="ARBA" id="ARBA00023242"/>
    </source>
</evidence>
<dbReference type="EMBL" id="PSQE01000008">
    <property type="protein sequence ID" value="RHN42996.1"/>
    <property type="molecule type" value="Genomic_DNA"/>
</dbReference>
<dbReference type="Gramene" id="rna49514">
    <property type="protein sequence ID" value="RHN42996.1"/>
    <property type="gene ID" value="gene49514"/>
</dbReference>
<dbReference type="SUPFAM" id="SSF53098">
    <property type="entry name" value="Ribonuclease H-like"/>
    <property type="match status" value="1"/>
</dbReference>
<evidence type="ECO:0000256" key="1">
    <source>
        <dbReference type="ARBA" id="ARBA00004123"/>
    </source>
</evidence>
<evidence type="ECO:0000313" key="6">
    <source>
        <dbReference type="EMBL" id="RHN42996.1"/>
    </source>
</evidence>
<evidence type="ECO:0000256" key="3">
    <source>
        <dbReference type="ARBA" id="ARBA00022771"/>
    </source>
</evidence>
<keyword evidence="5" id="KW-0539">Nucleus</keyword>
<dbReference type="Proteomes" id="UP000265566">
    <property type="component" value="Chromosome 8"/>
</dbReference>
<keyword evidence="2" id="KW-0479">Metal-binding</keyword>
<gene>
    <name evidence="6" type="ORF">MtrunA17_Chr8g0383051</name>
</gene>
<name>A0A396GPE2_MEDTR</name>
<dbReference type="PANTHER" id="PTHR46481">
    <property type="entry name" value="ZINC FINGER BED DOMAIN-CONTAINING PROTEIN 4"/>
    <property type="match status" value="1"/>
</dbReference>
<reference evidence="6" key="1">
    <citation type="journal article" date="2018" name="Nat. Plants">
        <title>Whole-genome landscape of Medicago truncatula symbiotic genes.</title>
        <authorList>
            <person name="Pecrix Y."/>
            <person name="Gamas P."/>
            <person name="Carrere S."/>
        </authorList>
    </citation>
    <scope>NUCLEOTIDE SEQUENCE</scope>
    <source>
        <tissue evidence="6">Leaves</tissue>
    </source>
</reference>
<keyword evidence="4" id="KW-0862">Zinc</keyword>
<protein>
    <submittedName>
        <fullName evidence="6">Putative ribonuclease H-like domain-containing protein</fullName>
    </submittedName>
</protein>
<dbReference type="InterPro" id="IPR012337">
    <property type="entry name" value="RNaseH-like_sf"/>
</dbReference>
<dbReference type="InterPro" id="IPR052035">
    <property type="entry name" value="ZnF_BED_domain_contain"/>
</dbReference>
<evidence type="ECO:0000256" key="4">
    <source>
        <dbReference type="ARBA" id="ARBA00022833"/>
    </source>
</evidence>
<accession>A0A396GPE2</accession>